<proteinExistence type="predicted"/>
<dbReference type="InterPro" id="IPR038766">
    <property type="entry name" value="Membrane_comp_ABC_pdt"/>
</dbReference>
<dbReference type="Pfam" id="PF02687">
    <property type="entry name" value="FtsX"/>
    <property type="match status" value="2"/>
</dbReference>
<evidence type="ECO:0000256" key="2">
    <source>
        <dbReference type="ARBA" id="ARBA00022475"/>
    </source>
</evidence>
<dbReference type="Proteomes" id="UP000832097">
    <property type="component" value="Chromosome"/>
</dbReference>
<name>A0ABY4BWJ2_9MICO</name>
<keyword evidence="5 6" id="KW-0472">Membrane</keyword>
<keyword evidence="4 6" id="KW-1133">Transmembrane helix</keyword>
<gene>
    <name evidence="8" type="ORF">MTO99_15705</name>
</gene>
<evidence type="ECO:0000259" key="7">
    <source>
        <dbReference type="Pfam" id="PF02687"/>
    </source>
</evidence>
<sequence length="616" mass="61616">MWSFARSAVRAYRSGFVGSFLIVVSAAALLAANGVLMETGLRGDAPMLTTVAASFAGTAILVVVLVVASTFAAALRQRHAQFALLRAVGATTAQVRSMVTAEVVIVFALAAPLGAVPGLFAAELLTPVLVSGGIVPAGLALTITPLPVIGALILLLPTALLASRLAARKVTKVSPTAAVQGAAAESAHLSGARRATAVALLVSGILVAGTPFIVPGTMGSAAGATSAFLLISAAALAGPAIVGAVASRAAHATRSSSNAAVRLALVNSRGFSRRLTAAIIPLALFLALGTVQTGVNAGVVEAAGVQLRAGLGSDVIITSPDGVTAEQTAAVASTPGIAAVVRSSTVAAEVKTDGDEDPGGSVWEQTGVHAVSGSTAGLIDAEVTAGSLDALTRAATIAVSSESLFGTGKGVGDTVDLRFDRSTELSATIVAVYDRGLGFGEYLIDESSLPEQSRPAVADLLLAQGSADLSSLGLQTASVDEYVDGMVAGAASQQQLSAILLFVLVFFVAIAAANTLVMLTGARRAEFALLRRIGATRRQLTRMIAIESGFVMVTAVVIGTLSVVPALVGVAYGMLGGFSPTFDWPVYGVLAAAVVLIAGVAMVGSARTGSRRAAGV</sequence>
<evidence type="ECO:0000256" key="1">
    <source>
        <dbReference type="ARBA" id="ARBA00004651"/>
    </source>
</evidence>
<feature type="transmembrane region" description="Helical" evidence="6">
    <location>
        <begin position="134"/>
        <end position="162"/>
    </location>
</feature>
<evidence type="ECO:0000256" key="3">
    <source>
        <dbReference type="ARBA" id="ARBA00022692"/>
    </source>
</evidence>
<evidence type="ECO:0000256" key="4">
    <source>
        <dbReference type="ARBA" id="ARBA00022989"/>
    </source>
</evidence>
<reference evidence="8 9" key="1">
    <citation type="submission" date="2022-03" db="EMBL/GenBank/DDBJ databases">
        <title>Mucilaginibacter sp. isolated from the gut of Protaetia brevitarsis seulensis larvae.</title>
        <authorList>
            <person name="Won M."/>
            <person name="Kim S.-J."/>
            <person name="Kwon S.-W."/>
        </authorList>
    </citation>
    <scope>NUCLEOTIDE SEQUENCE [LARGE SCALE GENOMIC DNA]</scope>
    <source>
        <strain evidence="8 9">CFWR-12</strain>
    </source>
</reference>
<feature type="transmembrane region" description="Helical" evidence="6">
    <location>
        <begin position="584"/>
        <end position="603"/>
    </location>
</feature>
<comment type="subcellular location">
    <subcellularLocation>
        <location evidence="1">Cell membrane</location>
        <topology evidence="1">Multi-pass membrane protein</topology>
    </subcellularLocation>
</comment>
<dbReference type="InterPro" id="IPR003838">
    <property type="entry name" value="ABC3_permease_C"/>
</dbReference>
<dbReference type="PANTHER" id="PTHR30287">
    <property type="entry name" value="MEMBRANE COMPONENT OF PREDICTED ABC SUPERFAMILY METABOLITE UPTAKE TRANSPORTER"/>
    <property type="match status" value="1"/>
</dbReference>
<dbReference type="RefSeq" id="WP_243554721.1">
    <property type="nucleotide sequence ID" value="NZ_CP094528.1"/>
</dbReference>
<feature type="transmembrane region" description="Helical" evidence="6">
    <location>
        <begin position="12"/>
        <end position="32"/>
    </location>
</feature>
<accession>A0ABY4BWJ2</accession>
<evidence type="ECO:0000256" key="5">
    <source>
        <dbReference type="ARBA" id="ARBA00023136"/>
    </source>
</evidence>
<dbReference type="EMBL" id="CP094528">
    <property type="protein sequence ID" value="UOE43602.1"/>
    <property type="molecule type" value="Genomic_DNA"/>
</dbReference>
<evidence type="ECO:0000313" key="9">
    <source>
        <dbReference type="Proteomes" id="UP000832097"/>
    </source>
</evidence>
<feature type="transmembrane region" description="Helical" evidence="6">
    <location>
        <begin position="195"/>
        <end position="214"/>
    </location>
</feature>
<keyword evidence="3 6" id="KW-0812">Transmembrane</keyword>
<feature type="transmembrane region" description="Helical" evidence="6">
    <location>
        <begin position="52"/>
        <end position="75"/>
    </location>
</feature>
<keyword evidence="9" id="KW-1185">Reference proteome</keyword>
<feature type="transmembrane region" description="Helical" evidence="6">
    <location>
        <begin position="271"/>
        <end position="291"/>
    </location>
</feature>
<feature type="domain" description="ABC3 transporter permease C-terminal" evidence="7">
    <location>
        <begin position="499"/>
        <end position="606"/>
    </location>
</feature>
<feature type="domain" description="ABC3 transporter permease C-terminal" evidence="7">
    <location>
        <begin position="54"/>
        <end position="175"/>
    </location>
</feature>
<feature type="transmembrane region" description="Helical" evidence="6">
    <location>
        <begin position="543"/>
        <end position="572"/>
    </location>
</feature>
<keyword evidence="2" id="KW-1003">Cell membrane</keyword>
<protein>
    <submittedName>
        <fullName evidence="8">ABC transporter permease</fullName>
    </submittedName>
</protein>
<organism evidence="8 9">
    <name type="scientific">Agromyces larvae</name>
    <dbReference type="NCBI Taxonomy" id="2929802"/>
    <lineage>
        <taxon>Bacteria</taxon>
        <taxon>Bacillati</taxon>
        <taxon>Actinomycetota</taxon>
        <taxon>Actinomycetes</taxon>
        <taxon>Micrococcales</taxon>
        <taxon>Microbacteriaceae</taxon>
        <taxon>Agromyces</taxon>
    </lineage>
</organism>
<feature type="transmembrane region" description="Helical" evidence="6">
    <location>
        <begin position="103"/>
        <end position="122"/>
    </location>
</feature>
<dbReference type="PANTHER" id="PTHR30287:SF1">
    <property type="entry name" value="INNER MEMBRANE PROTEIN"/>
    <property type="match status" value="1"/>
</dbReference>
<evidence type="ECO:0000313" key="8">
    <source>
        <dbReference type="EMBL" id="UOE43602.1"/>
    </source>
</evidence>
<feature type="transmembrane region" description="Helical" evidence="6">
    <location>
        <begin position="499"/>
        <end position="522"/>
    </location>
</feature>
<feature type="transmembrane region" description="Helical" evidence="6">
    <location>
        <begin position="226"/>
        <end position="250"/>
    </location>
</feature>
<evidence type="ECO:0000256" key="6">
    <source>
        <dbReference type="SAM" id="Phobius"/>
    </source>
</evidence>